<proteinExistence type="predicted"/>
<organism evidence="1">
    <name type="scientific">marine sediment metagenome</name>
    <dbReference type="NCBI Taxonomy" id="412755"/>
    <lineage>
        <taxon>unclassified sequences</taxon>
        <taxon>metagenomes</taxon>
        <taxon>ecological metagenomes</taxon>
    </lineage>
</organism>
<dbReference type="EMBL" id="LAZR01024316">
    <property type="protein sequence ID" value="KKL75559.1"/>
    <property type="molecule type" value="Genomic_DNA"/>
</dbReference>
<reference evidence="1" key="1">
    <citation type="journal article" date="2015" name="Nature">
        <title>Complex archaea that bridge the gap between prokaryotes and eukaryotes.</title>
        <authorList>
            <person name="Spang A."/>
            <person name="Saw J.H."/>
            <person name="Jorgensen S.L."/>
            <person name="Zaremba-Niedzwiedzka K."/>
            <person name="Martijn J."/>
            <person name="Lind A.E."/>
            <person name="van Eijk R."/>
            <person name="Schleper C."/>
            <person name="Guy L."/>
            <person name="Ettema T.J."/>
        </authorList>
    </citation>
    <scope>NUCLEOTIDE SEQUENCE</scope>
</reference>
<comment type="caution">
    <text evidence="1">The sequence shown here is derived from an EMBL/GenBank/DDBJ whole genome shotgun (WGS) entry which is preliminary data.</text>
</comment>
<name>A0A0F9ENC9_9ZZZZ</name>
<dbReference type="Pfam" id="PF14907">
    <property type="entry name" value="NTP_transf_5"/>
    <property type="match status" value="1"/>
</dbReference>
<evidence type="ECO:0008006" key="2">
    <source>
        <dbReference type="Google" id="ProtNLM"/>
    </source>
</evidence>
<dbReference type="AlphaFoldDB" id="A0A0F9ENC9"/>
<gene>
    <name evidence="1" type="ORF">LCGC14_2053700</name>
</gene>
<dbReference type="InterPro" id="IPR039498">
    <property type="entry name" value="NTP_transf_5"/>
</dbReference>
<evidence type="ECO:0000313" key="1">
    <source>
        <dbReference type="EMBL" id="KKL75559.1"/>
    </source>
</evidence>
<feature type="non-terminal residue" evidence="1">
    <location>
        <position position="1"/>
    </location>
</feature>
<accession>A0A0F9ENC9</accession>
<sequence>SKNVKALEELIKILQLFKKANIKNIILKGPYLAENIYPRPEMRAYDDIDVLVQKKNVERCKEIISQLGYEQIGDKGGLFEKQGRAQYHFRKSNKEMDLHWEPINNKWYPNVSSFFEEHIWQEARQINFKNATTWELSPEVLLTYQCIHLSIHHKFEKLIWFKDVDVVLRAAKIDWSSFIKKVKKYNLATYSYYALLFTRQLFSSPVPESVLEEIRPKYLSARIFEYLLNRENFFRLHDKKRKLAVQVWRICRDTFTERLKAFYWRFFPSIEWYLCYYPFLPKIKKIYYYPFYPLLIVLRLIRKPTNSLSLEE</sequence>
<protein>
    <recommendedName>
        <fullName evidence="2">Nucleotidyltransferase family protein</fullName>
    </recommendedName>
</protein>
<dbReference type="Gene3D" id="3.30.460.40">
    <property type="match status" value="1"/>
</dbReference>